<evidence type="ECO:0000313" key="1">
    <source>
        <dbReference type="EMBL" id="QYO78402.1"/>
    </source>
</evidence>
<evidence type="ECO:0000313" key="2">
    <source>
        <dbReference type="Proteomes" id="UP000825799"/>
    </source>
</evidence>
<dbReference type="EMBL" id="CP080590">
    <property type="protein sequence ID" value="QYO78402.1"/>
    <property type="molecule type" value="Genomic_DNA"/>
</dbReference>
<dbReference type="RefSeq" id="WP_220306872.1">
    <property type="nucleotide sequence ID" value="NZ_CP080590.1"/>
</dbReference>
<accession>A0ABX8WID7</accession>
<name>A0ABX8WID7_9HYPH</name>
<proteinExistence type="predicted"/>
<dbReference type="Proteomes" id="UP000825799">
    <property type="component" value="Chromosome"/>
</dbReference>
<sequence>MAMIFLAGKPLHAHDVLTVLDFASRRGHDRYDLGACADAIRNREILAGFGDRRERTSSELIAHMSEQHPDWSEQFCALRVGESLGWALEHGIVERVLGGQIWRLLETERQFEIIGGHRNERSLRVRGHVDEGEALVAAKLWKGGLGRRERARLREIAEFGPQIKVLLDAIVDRAPETKLSGRLEKFAIAGFDDVGSCQQLILDCIDAMEANEPYTTTMALKNTWATVRHMPKSTILAPADITALEGFAI</sequence>
<organism evidence="1 2">
    <name type="scientific">Devosia salina</name>
    <dbReference type="NCBI Taxonomy" id="2860336"/>
    <lineage>
        <taxon>Bacteria</taxon>
        <taxon>Pseudomonadati</taxon>
        <taxon>Pseudomonadota</taxon>
        <taxon>Alphaproteobacteria</taxon>
        <taxon>Hyphomicrobiales</taxon>
        <taxon>Devosiaceae</taxon>
        <taxon>Devosia</taxon>
    </lineage>
</organism>
<gene>
    <name evidence="1" type="ORF">K1X15_07605</name>
</gene>
<protein>
    <submittedName>
        <fullName evidence="1">Uncharacterized protein</fullName>
    </submittedName>
</protein>
<reference evidence="1 2" key="1">
    <citation type="submission" date="2021-08" db="EMBL/GenBank/DDBJ databases">
        <title>Devosia salina sp. nov., isolated from the South China Sea sediment.</title>
        <authorList>
            <person name="Zhou Z."/>
        </authorList>
    </citation>
    <scope>NUCLEOTIDE SEQUENCE [LARGE SCALE GENOMIC DNA]</scope>
    <source>
        <strain evidence="1 2">SCS-3</strain>
    </source>
</reference>
<keyword evidence="2" id="KW-1185">Reference proteome</keyword>